<organism evidence="1 2">
    <name type="scientific">Parafilimonas terrae</name>
    <dbReference type="NCBI Taxonomy" id="1465490"/>
    <lineage>
        <taxon>Bacteria</taxon>
        <taxon>Pseudomonadati</taxon>
        <taxon>Bacteroidota</taxon>
        <taxon>Chitinophagia</taxon>
        <taxon>Chitinophagales</taxon>
        <taxon>Chitinophagaceae</taxon>
        <taxon>Parafilimonas</taxon>
    </lineage>
</organism>
<keyword evidence="2" id="KW-1185">Reference proteome</keyword>
<reference evidence="1 2" key="1">
    <citation type="submission" date="2016-10" db="EMBL/GenBank/DDBJ databases">
        <authorList>
            <person name="de Groot N.N."/>
        </authorList>
    </citation>
    <scope>NUCLEOTIDE SEQUENCE [LARGE SCALE GENOMIC DNA]</scope>
    <source>
        <strain evidence="1 2">DSM 28286</strain>
    </source>
</reference>
<evidence type="ECO:0000313" key="2">
    <source>
        <dbReference type="Proteomes" id="UP000199031"/>
    </source>
</evidence>
<dbReference type="AlphaFoldDB" id="A0A1I5ZAK2"/>
<dbReference type="Proteomes" id="UP000199031">
    <property type="component" value="Unassembled WGS sequence"/>
</dbReference>
<evidence type="ECO:0008006" key="3">
    <source>
        <dbReference type="Google" id="ProtNLM"/>
    </source>
</evidence>
<dbReference type="RefSeq" id="WP_090662969.1">
    <property type="nucleotide sequence ID" value="NZ_FOXQ01000018.1"/>
</dbReference>
<dbReference type="STRING" id="1465490.SAMN05444277_11849"/>
<dbReference type="OrthoDB" id="982713at2"/>
<name>A0A1I5ZAK2_9BACT</name>
<dbReference type="EMBL" id="FOXQ01000018">
    <property type="protein sequence ID" value="SFQ53480.1"/>
    <property type="molecule type" value="Genomic_DNA"/>
</dbReference>
<sequence length="76" mass="8823">MPNFTPEDLLLYLAGELNEAQSKTVEEELKTNWVLREKFNVLKEAGKRVDTMKLQSPAKQTLQNIMRYAMRKPVKA</sequence>
<evidence type="ECO:0000313" key="1">
    <source>
        <dbReference type="EMBL" id="SFQ53480.1"/>
    </source>
</evidence>
<accession>A0A1I5ZAK2</accession>
<protein>
    <recommendedName>
        <fullName evidence="3">Zinc-finger</fullName>
    </recommendedName>
</protein>
<proteinExistence type="predicted"/>
<gene>
    <name evidence="1" type="ORF">SAMN05444277_11849</name>
</gene>